<reference evidence="1 2" key="1">
    <citation type="submission" date="2020-02" db="EMBL/GenBank/DDBJ databases">
        <title>Comparative genomics of sulfur disproportionating microorganisms.</title>
        <authorList>
            <person name="Ward L.M."/>
            <person name="Bertran E."/>
            <person name="Johnston D.T."/>
        </authorList>
    </citation>
    <scope>NUCLEOTIDE SEQUENCE [LARGE SCALE GENOMIC DNA]</scope>
    <source>
        <strain evidence="1 2">DSM 3696</strain>
    </source>
</reference>
<dbReference type="EMBL" id="JAAGRQ010000024">
    <property type="protein sequence ID" value="NDY56620.1"/>
    <property type="molecule type" value="Genomic_DNA"/>
</dbReference>
<dbReference type="AlphaFoldDB" id="A0A7K3NKB3"/>
<dbReference type="RefSeq" id="WP_163301674.1">
    <property type="nucleotide sequence ID" value="NZ_JAAGRQ010000024.1"/>
</dbReference>
<proteinExistence type="predicted"/>
<sequence>MTDMQPTWSDTHTDREQFLPGIAPFLPVLERHVIDDCGVLEFTRCTRRADGGRFRVVVAFAPSCEFEGAVAAHILRSDLRVADGDFISISSSWRSDKDLPDRSLTPEILDAVLESMAYCGDDR</sequence>
<name>A0A7K3NKB3_9BACT</name>
<protein>
    <submittedName>
        <fullName evidence="1">Uncharacterized protein</fullName>
    </submittedName>
</protein>
<evidence type="ECO:0000313" key="1">
    <source>
        <dbReference type="EMBL" id="NDY56620.1"/>
    </source>
</evidence>
<accession>A0A7K3NKB3</accession>
<organism evidence="1 2">
    <name type="scientific">Desulfolutivibrio sulfodismutans</name>
    <dbReference type="NCBI Taxonomy" id="63561"/>
    <lineage>
        <taxon>Bacteria</taxon>
        <taxon>Pseudomonadati</taxon>
        <taxon>Thermodesulfobacteriota</taxon>
        <taxon>Desulfovibrionia</taxon>
        <taxon>Desulfovibrionales</taxon>
        <taxon>Desulfovibrionaceae</taxon>
        <taxon>Desulfolutivibrio</taxon>
    </lineage>
</organism>
<dbReference type="Proteomes" id="UP000469724">
    <property type="component" value="Unassembled WGS sequence"/>
</dbReference>
<evidence type="ECO:0000313" key="2">
    <source>
        <dbReference type="Proteomes" id="UP000469724"/>
    </source>
</evidence>
<gene>
    <name evidence="1" type="ORF">G3N56_07670</name>
</gene>
<keyword evidence="2" id="KW-1185">Reference proteome</keyword>
<comment type="caution">
    <text evidence="1">The sequence shown here is derived from an EMBL/GenBank/DDBJ whole genome shotgun (WGS) entry which is preliminary data.</text>
</comment>